<proteinExistence type="predicted"/>
<dbReference type="AlphaFoldDB" id="A0A5J4VS27"/>
<dbReference type="Proteomes" id="UP000324800">
    <property type="component" value="Unassembled WGS sequence"/>
</dbReference>
<evidence type="ECO:0000313" key="2">
    <source>
        <dbReference type="Proteomes" id="UP000324800"/>
    </source>
</evidence>
<comment type="caution">
    <text evidence="1">The sequence shown here is derived from an EMBL/GenBank/DDBJ whole genome shotgun (WGS) entry which is preliminary data.</text>
</comment>
<gene>
    <name evidence="1" type="ORF">EZS28_019081</name>
</gene>
<accession>A0A5J4VS27</accession>
<reference evidence="1 2" key="1">
    <citation type="submission" date="2019-03" db="EMBL/GenBank/DDBJ databases">
        <title>Single cell metagenomics reveals metabolic interactions within the superorganism composed of flagellate Streblomastix strix and complex community of Bacteroidetes bacteria on its surface.</title>
        <authorList>
            <person name="Treitli S.C."/>
            <person name="Kolisko M."/>
            <person name="Husnik F."/>
            <person name="Keeling P."/>
            <person name="Hampl V."/>
        </authorList>
    </citation>
    <scope>NUCLEOTIDE SEQUENCE [LARGE SCALE GENOMIC DNA]</scope>
    <source>
        <strain evidence="1">ST1C</strain>
    </source>
</reference>
<protein>
    <submittedName>
        <fullName evidence="1">Uncharacterized protein</fullName>
    </submittedName>
</protein>
<dbReference type="EMBL" id="SNRW01005285">
    <property type="protein sequence ID" value="KAA6385392.1"/>
    <property type="molecule type" value="Genomic_DNA"/>
</dbReference>
<evidence type="ECO:0000313" key="1">
    <source>
        <dbReference type="EMBL" id="KAA6385392.1"/>
    </source>
</evidence>
<organism evidence="1 2">
    <name type="scientific">Streblomastix strix</name>
    <dbReference type="NCBI Taxonomy" id="222440"/>
    <lineage>
        <taxon>Eukaryota</taxon>
        <taxon>Metamonada</taxon>
        <taxon>Preaxostyla</taxon>
        <taxon>Oxymonadida</taxon>
        <taxon>Streblomastigidae</taxon>
        <taxon>Streblomastix</taxon>
    </lineage>
</organism>
<sequence length="227" mass="26667">MEIEEELAETGTLANIPQNSTMQNHQQDIPLRFIDSEIMFGISPHPLQSENYQCKTLESWQINNTIALMDAENNDRQRWRIDEREKVRNQLNIQKQLDQQEKVNDQSTIQSKIGKIEEQIKNATKEIDNIDMKDSIQTTKLSTIDFQRDDNSIQKYLYHQFKGSKTQITTYQPVMTFLQDQITPRNNRMYEKLFQSSKASLDHPIQLHSIQGAILQERLLTLPKEFL</sequence>
<name>A0A5J4VS27_9EUKA</name>